<keyword evidence="5" id="KW-1185">Reference proteome</keyword>
<dbReference type="GO" id="GO:0030245">
    <property type="term" value="P:cellulose catabolic process"/>
    <property type="evidence" value="ECO:0007669"/>
    <property type="project" value="UniProtKB-KW"/>
</dbReference>
<dbReference type="InterPro" id="IPR036434">
    <property type="entry name" value="Beta_cellobiohydrolase_sf"/>
</dbReference>
<keyword evidence="3" id="KW-0326">Glycosidase</keyword>
<comment type="similarity">
    <text evidence="3">Belongs to the glycosyl hydrolase family 6.</text>
</comment>
<feature type="binding site" evidence="2">
    <location>
        <position position="302"/>
    </location>
    <ligand>
        <name>substrate</name>
    </ligand>
</feature>
<dbReference type="PANTHER" id="PTHR34876:SF4">
    <property type="entry name" value="1,4-BETA-D-GLUCAN CELLOBIOHYDROLASE C-RELATED"/>
    <property type="match status" value="1"/>
</dbReference>
<keyword evidence="3" id="KW-0732">Signal</keyword>
<evidence type="ECO:0000313" key="5">
    <source>
        <dbReference type="Proteomes" id="UP000305778"/>
    </source>
</evidence>
<organism evidence="4 5">
    <name type="scientific">Actinacidiphila oryziradicis</name>
    <dbReference type="NCBI Taxonomy" id="2571141"/>
    <lineage>
        <taxon>Bacteria</taxon>
        <taxon>Bacillati</taxon>
        <taxon>Actinomycetota</taxon>
        <taxon>Actinomycetes</taxon>
        <taxon>Kitasatosporales</taxon>
        <taxon>Streptomycetaceae</taxon>
        <taxon>Actinacidiphila</taxon>
    </lineage>
</organism>
<evidence type="ECO:0000313" key="4">
    <source>
        <dbReference type="EMBL" id="TKA12591.1"/>
    </source>
</evidence>
<dbReference type="OrthoDB" id="309899at2"/>
<evidence type="ECO:0000256" key="2">
    <source>
        <dbReference type="PIRSR" id="PIRSR001100-2"/>
    </source>
</evidence>
<keyword evidence="3" id="KW-0136">Cellulose degradation</keyword>
<dbReference type="InterPro" id="IPR016288">
    <property type="entry name" value="Beta_cellobiohydrolase"/>
</dbReference>
<sequence length="337" mass="35835">MNRLLAVAGTVLAAVWCCAGADAAPPAPRSPVGQSFWANPDSRAALQARFWEAHGRTEDAALLRRIAEQPMATWIHDTGPAAEDQVRDITSAAAYQDRVPVLVAYDIPHRDCGLYSEGGAEGPDAYRAWIARVAAGIEDRKAVVVLEPDAVPQLVAGCRGAERNDERLALLADAIRTLKARPGVKVYLDAGNAGWIADQKVLVEALQQAGVREADGFALNVSNFQTTRVSEAYGEKLSAALGGTHFVIDTSRNGNGPYEGGDAYEDAETWCNPPGRALGQPPTTATGNPLVDAYLWVKRPGESDGSCRGAPPAGQWWSDYALRLARAAQARVPVPSG</sequence>
<comment type="caution">
    <text evidence="4">The sequence shown here is derived from an EMBL/GenBank/DDBJ whole genome shotgun (WGS) entry which is preliminary data.</text>
</comment>
<dbReference type="AlphaFoldDB" id="A0A4U0SVF0"/>
<feature type="active site" description="Proton donor" evidence="1">
    <location>
        <position position="149"/>
    </location>
</feature>
<feature type="active site" description="Proton acceptor" evidence="1">
    <location>
        <position position="304"/>
    </location>
</feature>
<dbReference type="EMBL" id="SUMC01000003">
    <property type="protein sequence ID" value="TKA12591.1"/>
    <property type="molecule type" value="Genomic_DNA"/>
</dbReference>
<dbReference type="PRINTS" id="PR00733">
    <property type="entry name" value="GLHYDRLASE6"/>
</dbReference>
<dbReference type="RefSeq" id="WP_136722068.1">
    <property type="nucleotide sequence ID" value="NZ_SUMC01000003.1"/>
</dbReference>
<dbReference type="PIRSF" id="PIRSF001100">
    <property type="entry name" value="Beta_cellobiohydrolase"/>
    <property type="match status" value="1"/>
</dbReference>
<evidence type="ECO:0000256" key="1">
    <source>
        <dbReference type="PIRSR" id="PIRSR001100-1"/>
    </source>
</evidence>
<keyword evidence="3" id="KW-0624">Polysaccharide degradation</keyword>
<feature type="binding site" evidence="2">
    <location>
        <position position="74"/>
    </location>
    <ligand>
        <name>substrate</name>
    </ligand>
</feature>
<feature type="binding site" evidence="2">
    <location>
        <position position="223"/>
    </location>
    <ligand>
        <name>substrate</name>
    </ligand>
</feature>
<evidence type="ECO:0000256" key="3">
    <source>
        <dbReference type="RuleBase" id="RU361186"/>
    </source>
</evidence>
<feature type="binding site" evidence="2">
    <location>
        <position position="298"/>
    </location>
    <ligand>
        <name>substrate</name>
    </ligand>
</feature>
<dbReference type="PANTHER" id="PTHR34876">
    <property type="match status" value="1"/>
</dbReference>
<dbReference type="SUPFAM" id="SSF51989">
    <property type="entry name" value="Glycosyl hydrolases family 6, cellulases"/>
    <property type="match status" value="1"/>
</dbReference>
<name>A0A4U0SVF0_9ACTN</name>
<keyword evidence="3" id="KW-0119">Carbohydrate metabolism</keyword>
<reference evidence="4 5" key="1">
    <citation type="submission" date="2019-04" db="EMBL/GenBank/DDBJ databases">
        <title>Streptomyces oryziradicis sp. nov., a novel actinomycete isolated from rhizosphere soil of rice (Oryza sativa L.).</title>
        <authorList>
            <person name="Li C."/>
        </authorList>
    </citation>
    <scope>NUCLEOTIDE SEQUENCE [LARGE SCALE GENOMIC DNA]</scope>
    <source>
        <strain evidence="4 5">NEAU-C40</strain>
    </source>
</reference>
<gene>
    <name evidence="4" type="ORF">FCI23_04145</name>
</gene>
<dbReference type="Gene3D" id="3.20.20.40">
    <property type="entry name" value="1, 4-beta cellobiohydrolase"/>
    <property type="match status" value="1"/>
</dbReference>
<dbReference type="GO" id="GO:0004553">
    <property type="term" value="F:hydrolase activity, hydrolyzing O-glycosyl compounds"/>
    <property type="evidence" value="ECO:0007669"/>
    <property type="project" value="InterPro"/>
</dbReference>
<dbReference type="Pfam" id="PF01341">
    <property type="entry name" value="Glyco_hydro_6"/>
    <property type="match status" value="1"/>
</dbReference>
<accession>A0A4U0SVF0</accession>
<feature type="binding site" evidence="2">
    <location>
        <position position="195"/>
    </location>
    <ligand>
        <name>substrate</name>
    </ligand>
</feature>
<feature type="chain" id="PRO_5021043595" description="Glucanase" evidence="3">
    <location>
        <begin position="24"/>
        <end position="337"/>
    </location>
</feature>
<feature type="binding site" evidence="2">
    <location>
        <position position="270"/>
    </location>
    <ligand>
        <name>substrate</name>
    </ligand>
</feature>
<proteinExistence type="inferred from homology"/>
<protein>
    <recommendedName>
        <fullName evidence="3">Glucanase</fullName>
        <ecNumber evidence="3">3.2.1.-</ecNumber>
    </recommendedName>
</protein>
<feature type="signal peptide" evidence="3">
    <location>
        <begin position="1"/>
        <end position="23"/>
    </location>
</feature>
<dbReference type="Proteomes" id="UP000305778">
    <property type="component" value="Unassembled WGS sequence"/>
</dbReference>
<dbReference type="EC" id="3.2.1.-" evidence="3"/>
<keyword evidence="3" id="KW-0378">Hydrolase</keyword>